<dbReference type="InterPro" id="IPR003593">
    <property type="entry name" value="AAA+_ATPase"/>
</dbReference>
<dbReference type="GO" id="GO:0140359">
    <property type="term" value="F:ABC-type transporter activity"/>
    <property type="evidence" value="ECO:0007669"/>
    <property type="project" value="InterPro"/>
</dbReference>
<proteinExistence type="predicted"/>
<dbReference type="InterPro" id="IPR027417">
    <property type="entry name" value="P-loop_NTPase"/>
</dbReference>
<organism evidence="10">
    <name type="scientific">uncultured Pseudonocardia sp</name>
    <dbReference type="NCBI Taxonomy" id="211455"/>
    <lineage>
        <taxon>Bacteria</taxon>
        <taxon>Bacillati</taxon>
        <taxon>Actinomycetota</taxon>
        <taxon>Actinomycetes</taxon>
        <taxon>Pseudonocardiales</taxon>
        <taxon>Pseudonocardiaceae</taxon>
        <taxon>Pseudonocardia</taxon>
        <taxon>environmental samples</taxon>
    </lineage>
</organism>
<dbReference type="NCBIfam" id="TIGR02857">
    <property type="entry name" value="CydD"/>
    <property type="match status" value="1"/>
</dbReference>
<name>A0A6J4NAP4_9PSEU</name>
<dbReference type="PROSITE" id="PS50929">
    <property type="entry name" value="ABC_TM1F"/>
    <property type="match status" value="1"/>
</dbReference>
<feature type="transmembrane region" description="Helical" evidence="7">
    <location>
        <begin position="157"/>
        <end position="174"/>
    </location>
</feature>
<dbReference type="AlphaFoldDB" id="A0A6J4NAP4"/>
<dbReference type="InterPro" id="IPR011527">
    <property type="entry name" value="ABC1_TM_dom"/>
</dbReference>
<dbReference type="GO" id="GO:0042883">
    <property type="term" value="P:cysteine transport"/>
    <property type="evidence" value="ECO:0007669"/>
    <property type="project" value="InterPro"/>
</dbReference>
<evidence type="ECO:0000256" key="4">
    <source>
        <dbReference type="ARBA" id="ARBA00022840"/>
    </source>
</evidence>
<dbReference type="Pfam" id="PF00664">
    <property type="entry name" value="ABC_membrane"/>
    <property type="match status" value="1"/>
</dbReference>
<evidence type="ECO:0000256" key="2">
    <source>
        <dbReference type="ARBA" id="ARBA00022692"/>
    </source>
</evidence>
<dbReference type="Pfam" id="PF00005">
    <property type="entry name" value="ABC_tran"/>
    <property type="match status" value="1"/>
</dbReference>
<feature type="domain" description="ABC transporter" evidence="8">
    <location>
        <begin position="324"/>
        <end position="557"/>
    </location>
</feature>
<dbReference type="CDD" id="cd18584">
    <property type="entry name" value="ABC_6TM_AarD_CydD"/>
    <property type="match status" value="1"/>
</dbReference>
<feature type="transmembrane region" description="Helical" evidence="7">
    <location>
        <begin position="55"/>
        <end position="76"/>
    </location>
</feature>
<evidence type="ECO:0000256" key="7">
    <source>
        <dbReference type="SAM" id="Phobius"/>
    </source>
</evidence>
<dbReference type="GO" id="GO:0005886">
    <property type="term" value="C:plasma membrane"/>
    <property type="evidence" value="ECO:0007669"/>
    <property type="project" value="UniProtKB-SubCell"/>
</dbReference>
<dbReference type="GO" id="GO:0016887">
    <property type="term" value="F:ATP hydrolysis activity"/>
    <property type="evidence" value="ECO:0007669"/>
    <property type="project" value="InterPro"/>
</dbReference>
<dbReference type="InterPro" id="IPR014216">
    <property type="entry name" value="ABC_transptr_CydD"/>
</dbReference>
<evidence type="ECO:0000256" key="6">
    <source>
        <dbReference type="ARBA" id="ARBA00023136"/>
    </source>
</evidence>
<feature type="domain" description="ABC transmembrane type-1" evidence="9">
    <location>
        <begin position="18"/>
        <end position="290"/>
    </location>
</feature>
<dbReference type="Gene3D" id="3.40.50.300">
    <property type="entry name" value="P-loop containing nucleotide triphosphate hydrolases"/>
    <property type="match status" value="1"/>
</dbReference>
<evidence type="ECO:0000256" key="5">
    <source>
        <dbReference type="ARBA" id="ARBA00022989"/>
    </source>
</evidence>
<dbReference type="PROSITE" id="PS50893">
    <property type="entry name" value="ABC_TRANSPORTER_2"/>
    <property type="match status" value="1"/>
</dbReference>
<keyword evidence="6 7" id="KW-0472">Membrane</keyword>
<evidence type="ECO:0000313" key="10">
    <source>
        <dbReference type="EMBL" id="CAA9383140.1"/>
    </source>
</evidence>
<dbReference type="Gene3D" id="1.20.1560.10">
    <property type="entry name" value="ABC transporter type 1, transmembrane domain"/>
    <property type="match status" value="1"/>
</dbReference>
<evidence type="ECO:0000256" key="1">
    <source>
        <dbReference type="ARBA" id="ARBA00004651"/>
    </source>
</evidence>
<dbReference type="InterPro" id="IPR003439">
    <property type="entry name" value="ABC_transporter-like_ATP-bd"/>
</dbReference>
<reference evidence="10" key="1">
    <citation type="submission" date="2020-02" db="EMBL/GenBank/DDBJ databases">
        <authorList>
            <person name="Meier V. D."/>
        </authorList>
    </citation>
    <scope>NUCLEOTIDE SEQUENCE</scope>
    <source>
        <strain evidence="10">AVDCRST_MAG66</strain>
    </source>
</reference>
<dbReference type="SUPFAM" id="SSF90123">
    <property type="entry name" value="ABC transporter transmembrane region"/>
    <property type="match status" value="1"/>
</dbReference>
<keyword evidence="3" id="KW-0547">Nucleotide-binding</keyword>
<dbReference type="SUPFAM" id="SSF52540">
    <property type="entry name" value="P-loop containing nucleoside triphosphate hydrolases"/>
    <property type="match status" value="1"/>
</dbReference>
<feature type="transmembrane region" description="Helical" evidence="7">
    <location>
        <begin position="12"/>
        <end position="43"/>
    </location>
</feature>
<dbReference type="SMART" id="SM00382">
    <property type="entry name" value="AAA"/>
    <property type="match status" value="1"/>
</dbReference>
<dbReference type="PANTHER" id="PTHR24221:SF590">
    <property type="entry name" value="COMPONENT LINKED WITH THE ASSEMBLY OF CYTOCHROME' TRANSPORT TRANSMEMBRANE ATP-BINDING PROTEIN ABC TRANSPORTER CYDD-RELATED"/>
    <property type="match status" value="1"/>
</dbReference>
<evidence type="ECO:0000259" key="8">
    <source>
        <dbReference type="PROSITE" id="PS50893"/>
    </source>
</evidence>
<dbReference type="EMBL" id="CADCUS010000063">
    <property type="protein sequence ID" value="CAA9383140.1"/>
    <property type="molecule type" value="Genomic_DNA"/>
</dbReference>
<sequence>MRRLLGRPGVRRLVVVCALLGVGVWALLLAQWALVTAFVVGVFSGTATPGSAAGLLGGALAAWLARSGLVALRDLVAARTSSRVRREARAELVRTLLRRGPDAVTGERAGELVTTATEGVAKLDGMVGRFLPGSATAVVLPGLIALTVLVLDPPSGGLLLLGGVLVVVFLWLVGTRAAASSREQWETLGRLGALLVDTLRVLPTLVTFGRARGSVRWLTDVGEGYRAATMRVLRTAFLSGFVLEFGATLCTALVAVTVGVRLFEGHLPFATALLVLLLTPEFFAPLRALGADHHASLEGRPAAERLFALLDAPVPARGRRPLPEGVPHVRLAGVGVGPVVDGVDLDLPPGSRTALVGSSGAGKTTLARLLLGLTAPERGTVLVDGVPLADIDPDAWRARTAYVPERPYLLPGTVADNVRLGRPDATDAEVARALSRAHATFVAGLPHGVDTPLGEDGARLSGGERLRIALARAFVKDAAVVVLDEPTSQLDPGGEAEVLAALADLAQGRTVLTITHRSAPLALHDRVVELDGRLRQLVPPALVRDERCPGPARPSRAPEVVS</sequence>
<dbReference type="InterPro" id="IPR039421">
    <property type="entry name" value="Type_1_exporter"/>
</dbReference>
<dbReference type="GO" id="GO:0005524">
    <property type="term" value="F:ATP binding"/>
    <property type="evidence" value="ECO:0007669"/>
    <property type="project" value="UniProtKB-KW"/>
</dbReference>
<evidence type="ECO:0000256" key="3">
    <source>
        <dbReference type="ARBA" id="ARBA00022741"/>
    </source>
</evidence>
<evidence type="ECO:0000259" key="9">
    <source>
        <dbReference type="PROSITE" id="PS50929"/>
    </source>
</evidence>
<dbReference type="PANTHER" id="PTHR24221">
    <property type="entry name" value="ATP-BINDING CASSETTE SUB-FAMILY B"/>
    <property type="match status" value="1"/>
</dbReference>
<keyword evidence="5 7" id="KW-1133">Transmembrane helix</keyword>
<keyword evidence="2 7" id="KW-0812">Transmembrane</keyword>
<gene>
    <name evidence="10" type="ORF">AVDCRST_MAG66-447</name>
</gene>
<keyword evidence="4" id="KW-0067">ATP-binding</keyword>
<protein>
    <submittedName>
        <fullName evidence="10">Efflux ABC transporter for glutathione/L-cysteine, essential for assembly of bd-type respiratory oxidases &gt; CydD subunit</fullName>
    </submittedName>
</protein>
<comment type="subcellular location">
    <subcellularLocation>
        <location evidence="1">Cell membrane</location>
        <topology evidence="1">Multi-pass membrane protein</topology>
    </subcellularLocation>
</comment>
<feature type="transmembrane region" description="Helical" evidence="7">
    <location>
        <begin position="236"/>
        <end position="260"/>
    </location>
</feature>
<dbReference type="InterPro" id="IPR036640">
    <property type="entry name" value="ABC1_TM_sf"/>
</dbReference>
<accession>A0A6J4NAP4</accession>
<feature type="transmembrane region" description="Helical" evidence="7">
    <location>
        <begin position="130"/>
        <end position="151"/>
    </location>
</feature>